<evidence type="ECO:0000256" key="1">
    <source>
        <dbReference type="SAM" id="MobiDB-lite"/>
    </source>
</evidence>
<accession>A0A554SP17</accession>
<dbReference type="AlphaFoldDB" id="A0A554SP17"/>
<dbReference type="Proteomes" id="UP000316988">
    <property type="component" value="Unassembled WGS sequence"/>
</dbReference>
<evidence type="ECO:0000313" key="3">
    <source>
        <dbReference type="EMBL" id="TSD68102.1"/>
    </source>
</evidence>
<comment type="caution">
    <text evidence="3">The sequence shown here is derived from an EMBL/GenBank/DDBJ whole genome shotgun (WGS) entry which is preliminary data.</text>
</comment>
<dbReference type="InterPro" id="IPR011604">
    <property type="entry name" value="PDDEXK-like_dom_sf"/>
</dbReference>
<sequence length="324" mass="36158">MRGHLDHDRHRDGARVENGTLRGDETEREDGMTGPLPGSPEHRRLVTASKAAAILGLSPWQSPYSLWCEMKGWTEPDESNMQQRRGHYLEPAILAWWRDQHEGQIDTWIEQQWYPHEDWAGCTIDAGCSLNLPDREYQVLVEAKSASGMDEWGAPGTDEIPAYYLAQVYFQLAITGDERCYVPVIGPYLEFSEYVVEADQEAQQATLAACRRFYDSLSQDEPPTLDAHPATYATVRKLHPDIEDATIDLDRDIAHEYVAASLDLKAATERERAAKTVVLDAMGTAKSATSAGTKIARRQASKHGISLVRTAKTTDNLAPMEDAS</sequence>
<dbReference type="InterPro" id="IPR011335">
    <property type="entry name" value="Restrct_endonuc-II-like"/>
</dbReference>
<dbReference type="Pfam" id="PF09588">
    <property type="entry name" value="YqaJ"/>
    <property type="match status" value="1"/>
</dbReference>
<organism evidence="3 4">
    <name type="scientific">Aeromicrobium piscarium</name>
    <dbReference type="NCBI Taxonomy" id="2590901"/>
    <lineage>
        <taxon>Bacteria</taxon>
        <taxon>Bacillati</taxon>
        <taxon>Actinomycetota</taxon>
        <taxon>Actinomycetes</taxon>
        <taxon>Propionibacteriales</taxon>
        <taxon>Nocardioidaceae</taxon>
        <taxon>Aeromicrobium</taxon>
    </lineage>
</organism>
<feature type="region of interest" description="Disordered" evidence="1">
    <location>
        <begin position="1"/>
        <end position="42"/>
    </location>
</feature>
<dbReference type="SUPFAM" id="SSF52980">
    <property type="entry name" value="Restriction endonuclease-like"/>
    <property type="match status" value="1"/>
</dbReference>
<gene>
    <name evidence="3" type="ORF">FNM00_00460</name>
</gene>
<dbReference type="InterPro" id="IPR017482">
    <property type="entry name" value="Lambda-type_endonuclease"/>
</dbReference>
<dbReference type="Gene3D" id="3.90.320.10">
    <property type="match status" value="1"/>
</dbReference>
<dbReference type="NCBIfam" id="TIGR03033">
    <property type="entry name" value="phage_rel_nuc"/>
    <property type="match status" value="1"/>
</dbReference>
<keyword evidence="4" id="KW-1185">Reference proteome</keyword>
<protein>
    <recommendedName>
        <fullName evidence="2">YqaJ viral recombinase domain-containing protein</fullName>
    </recommendedName>
</protein>
<feature type="compositionally biased region" description="Basic and acidic residues" evidence="1">
    <location>
        <begin position="22"/>
        <end position="31"/>
    </location>
</feature>
<dbReference type="InterPro" id="IPR019080">
    <property type="entry name" value="YqaJ_viral_recombinase"/>
</dbReference>
<dbReference type="EMBL" id="VLNT01000001">
    <property type="protein sequence ID" value="TSD68102.1"/>
    <property type="molecule type" value="Genomic_DNA"/>
</dbReference>
<evidence type="ECO:0000313" key="4">
    <source>
        <dbReference type="Proteomes" id="UP000316988"/>
    </source>
</evidence>
<feature type="compositionally biased region" description="Basic and acidic residues" evidence="1">
    <location>
        <begin position="1"/>
        <end position="15"/>
    </location>
</feature>
<reference evidence="3 4" key="1">
    <citation type="submission" date="2019-07" db="EMBL/GenBank/DDBJ databases">
        <authorList>
            <person name="Zhao L.H."/>
        </authorList>
    </citation>
    <scope>NUCLEOTIDE SEQUENCE [LARGE SCALE GENOMIC DNA]</scope>
    <source>
        <strain evidence="3 4">Co35</strain>
    </source>
</reference>
<feature type="domain" description="YqaJ viral recombinase" evidence="2">
    <location>
        <begin position="42"/>
        <end position="177"/>
    </location>
</feature>
<evidence type="ECO:0000259" key="2">
    <source>
        <dbReference type="Pfam" id="PF09588"/>
    </source>
</evidence>
<proteinExistence type="predicted"/>
<dbReference type="OrthoDB" id="3197230at2"/>
<name>A0A554SP17_9ACTN</name>